<sequence>MAGLADDEAYDTQYDHLPYMLAYGAPRQAAALVVTLGKTLSAMTPSIAQTILFEPWGMQGAVAFSVLEAIEMLWTLPRDRGVRALLEAAASGSILWRRRIHARRRDGGSPKPSPSPSPSASPSKGGAGGAQGGAGGASAARDAAGGAGSISNSNTTSSPSASPSPSSSSGAQLQLGAMLALAMASWLPSLSRLLQAALAHRPSVPKTARGFLTSSRDRLPKALIGFMYCVSVLVEVGYPKTCPDSSSRERRNSSFRMRGWAQALLGELCVGAVLVPAMELLAAPPGKGDAKELHGWAAESVLHAATRWLAAGGDGIALPRLLKAAGKLREAYVEAGDVQGEGLVQDLLEEARTCMEEGGVSGPARPHGAAPADLVPPCLPADAVLPVCGNPACKSMAGDSEADVRLAQCSRCKVVGYCCNECQSAHWRRGHKEECGRRRRRRITWGREVKTASKCLEAMIPMSERDGRGLRTGAGDTLQGVASARVAGFVG</sequence>
<evidence type="ECO:0000256" key="12">
    <source>
        <dbReference type="ARBA" id="ARBA00022989"/>
    </source>
</evidence>
<name>A0A835Y0Y8_9CHLO</name>
<evidence type="ECO:0000256" key="6">
    <source>
        <dbReference type="ARBA" id="ARBA00022692"/>
    </source>
</evidence>
<evidence type="ECO:0000256" key="9">
    <source>
        <dbReference type="ARBA" id="ARBA00022777"/>
    </source>
</evidence>
<evidence type="ECO:0000256" key="15">
    <source>
        <dbReference type="ARBA" id="ARBA00039024"/>
    </source>
</evidence>
<evidence type="ECO:0000313" key="20">
    <source>
        <dbReference type="EMBL" id="KAG2493876.1"/>
    </source>
</evidence>
<reference evidence="20" key="1">
    <citation type="journal article" date="2020" name="bioRxiv">
        <title>Comparative genomics of Chlamydomonas.</title>
        <authorList>
            <person name="Craig R.J."/>
            <person name="Hasan A.R."/>
            <person name="Ness R.W."/>
            <person name="Keightley P.D."/>
        </authorList>
    </citation>
    <scope>NUCLEOTIDE SEQUENCE</scope>
    <source>
        <strain evidence="20">CCAP 11/70</strain>
    </source>
</reference>
<keyword evidence="13" id="KW-0472">Membrane</keyword>
<feature type="region of interest" description="Disordered" evidence="18">
    <location>
        <begin position="103"/>
        <end position="169"/>
    </location>
</feature>
<evidence type="ECO:0000259" key="19">
    <source>
        <dbReference type="PROSITE" id="PS50865"/>
    </source>
</evidence>
<evidence type="ECO:0000256" key="1">
    <source>
        <dbReference type="ARBA" id="ARBA00004508"/>
    </source>
</evidence>
<dbReference type="GO" id="GO:0010276">
    <property type="term" value="F:phytol kinase activity"/>
    <property type="evidence" value="ECO:0007669"/>
    <property type="project" value="UniProtKB-EC"/>
</dbReference>
<dbReference type="EMBL" id="JAEHOE010000034">
    <property type="protein sequence ID" value="KAG2493876.1"/>
    <property type="molecule type" value="Genomic_DNA"/>
</dbReference>
<keyword evidence="5" id="KW-0808">Transferase</keyword>
<keyword evidence="10" id="KW-0862">Zinc</keyword>
<evidence type="ECO:0000256" key="13">
    <source>
        <dbReference type="ARBA" id="ARBA00023136"/>
    </source>
</evidence>
<dbReference type="GO" id="GO:0016020">
    <property type="term" value="C:membrane"/>
    <property type="evidence" value="ECO:0007669"/>
    <property type="project" value="UniProtKB-SubCell"/>
</dbReference>
<evidence type="ECO:0000256" key="8">
    <source>
        <dbReference type="ARBA" id="ARBA00022771"/>
    </source>
</evidence>
<evidence type="ECO:0000256" key="16">
    <source>
        <dbReference type="ARBA" id="ARBA00048889"/>
    </source>
</evidence>
<gene>
    <name evidence="20" type="ORF">HYH03_007814</name>
</gene>
<keyword evidence="9" id="KW-0418">Kinase</keyword>
<dbReference type="GO" id="GO:0008270">
    <property type="term" value="F:zinc ion binding"/>
    <property type="evidence" value="ECO:0007669"/>
    <property type="project" value="UniProtKB-KW"/>
</dbReference>
<keyword evidence="3" id="KW-0150">Chloroplast</keyword>
<dbReference type="PANTHER" id="PTHR32523">
    <property type="entry name" value="PHYTOL KINASE 1, CHLOROPLASTIC"/>
    <property type="match status" value="1"/>
</dbReference>
<evidence type="ECO:0000256" key="11">
    <source>
        <dbReference type="ARBA" id="ARBA00022946"/>
    </source>
</evidence>
<evidence type="ECO:0000256" key="14">
    <source>
        <dbReference type="ARBA" id="ARBA00024015"/>
    </source>
</evidence>
<evidence type="ECO:0000313" key="21">
    <source>
        <dbReference type="Proteomes" id="UP000612055"/>
    </source>
</evidence>
<keyword evidence="8 17" id="KW-0863">Zinc-finger</keyword>
<comment type="catalytic activity">
    <reaction evidence="16">
        <text>phytol + CTP = phytyl phosphate + CDP + H(+)</text>
        <dbReference type="Rhea" id="RHEA:38055"/>
        <dbReference type="ChEBI" id="CHEBI:15378"/>
        <dbReference type="ChEBI" id="CHEBI:17327"/>
        <dbReference type="ChEBI" id="CHEBI:37563"/>
        <dbReference type="ChEBI" id="CHEBI:58069"/>
        <dbReference type="ChEBI" id="CHEBI:75483"/>
        <dbReference type="EC" id="2.7.1.182"/>
    </reaction>
</comment>
<evidence type="ECO:0000256" key="18">
    <source>
        <dbReference type="SAM" id="MobiDB-lite"/>
    </source>
</evidence>
<dbReference type="AlphaFoldDB" id="A0A835Y0Y8"/>
<evidence type="ECO:0000256" key="2">
    <source>
        <dbReference type="ARBA" id="ARBA00010794"/>
    </source>
</evidence>
<feature type="compositionally biased region" description="Gly residues" evidence="18">
    <location>
        <begin position="125"/>
        <end position="136"/>
    </location>
</feature>
<evidence type="ECO:0000256" key="5">
    <source>
        <dbReference type="ARBA" id="ARBA00022679"/>
    </source>
</evidence>
<keyword evidence="6" id="KW-0812">Transmembrane</keyword>
<dbReference type="InterPro" id="IPR039606">
    <property type="entry name" value="Phytol/farnesol_kinase"/>
</dbReference>
<dbReference type="EC" id="2.7.1.182" evidence="15"/>
<dbReference type="Pfam" id="PF01753">
    <property type="entry name" value="zf-MYND"/>
    <property type="match status" value="1"/>
</dbReference>
<comment type="pathway">
    <text evidence="14">Cofactor biosynthesis; tocopherol biosynthesis.</text>
</comment>
<comment type="similarity">
    <text evidence="2">Belongs to the polyprenol kinase family.</text>
</comment>
<evidence type="ECO:0000256" key="4">
    <source>
        <dbReference type="ARBA" id="ARBA00022640"/>
    </source>
</evidence>
<protein>
    <recommendedName>
        <fullName evidence="15">phytol kinase</fullName>
        <ecNumber evidence="15">2.7.1.182</ecNumber>
    </recommendedName>
</protein>
<dbReference type="SUPFAM" id="SSF144232">
    <property type="entry name" value="HIT/MYND zinc finger-like"/>
    <property type="match status" value="1"/>
</dbReference>
<dbReference type="PROSITE" id="PS50865">
    <property type="entry name" value="ZF_MYND_2"/>
    <property type="match status" value="1"/>
</dbReference>
<comment type="subcellular location">
    <subcellularLocation>
        <location evidence="1">Plastid</location>
        <location evidence="1">Chloroplast membrane</location>
        <topology evidence="1">Multi-pass membrane protein</topology>
    </subcellularLocation>
</comment>
<dbReference type="InterPro" id="IPR002893">
    <property type="entry name" value="Znf_MYND"/>
</dbReference>
<keyword evidence="11" id="KW-0809">Transit peptide</keyword>
<evidence type="ECO:0000256" key="7">
    <source>
        <dbReference type="ARBA" id="ARBA00022723"/>
    </source>
</evidence>
<dbReference type="Gene3D" id="6.10.140.2220">
    <property type="match status" value="1"/>
</dbReference>
<keyword evidence="12" id="KW-1133">Transmembrane helix</keyword>
<evidence type="ECO:0000256" key="10">
    <source>
        <dbReference type="ARBA" id="ARBA00022833"/>
    </source>
</evidence>
<comment type="caution">
    <text evidence="20">The sequence shown here is derived from an EMBL/GenBank/DDBJ whole genome shotgun (WGS) entry which is preliminary data.</text>
</comment>
<evidence type="ECO:0000256" key="17">
    <source>
        <dbReference type="PROSITE-ProRule" id="PRU00134"/>
    </source>
</evidence>
<accession>A0A835Y0Y8</accession>
<organism evidence="20 21">
    <name type="scientific">Edaphochlamys debaryana</name>
    <dbReference type="NCBI Taxonomy" id="47281"/>
    <lineage>
        <taxon>Eukaryota</taxon>
        <taxon>Viridiplantae</taxon>
        <taxon>Chlorophyta</taxon>
        <taxon>core chlorophytes</taxon>
        <taxon>Chlorophyceae</taxon>
        <taxon>CS clade</taxon>
        <taxon>Chlamydomonadales</taxon>
        <taxon>Chlamydomonadales incertae sedis</taxon>
        <taxon>Edaphochlamys</taxon>
    </lineage>
</organism>
<keyword evidence="4" id="KW-0934">Plastid</keyword>
<keyword evidence="21" id="KW-1185">Reference proteome</keyword>
<keyword evidence="7" id="KW-0479">Metal-binding</keyword>
<dbReference type="PANTHER" id="PTHR32523:SF8">
    <property type="entry name" value="DOLICHOL KINASE"/>
    <property type="match status" value="1"/>
</dbReference>
<dbReference type="GO" id="GO:0009507">
    <property type="term" value="C:chloroplast"/>
    <property type="evidence" value="ECO:0007669"/>
    <property type="project" value="UniProtKB-SubCell"/>
</dbReference>
<feature type="domain" description="MYND-type" evidence="19">
    <location>
        <begin position="385"/>
        <end position="435"/>
    </location>
</feature>
<evidence type="ECO:0000256" key="3">
    <source>
        <dbReference type="ARBA" id="ARBA00022528"/>
    </source>
</evidence>
<feature type="compositionally biased region" description="Low complexity" evidence="18">
    <location>
        <begin position="137"/>
        <end position="169"/>
    </location>
</feature>
<dbReference type="Proteomes" id="UP000612055">
    <property type="component" value="Unassembled WGS sequence"/>
</dbReference>
<proteinExistence type="inferred from homology"/>
<dbReference type="PROSITE" id="PS01360">
    <property type="entry name" value="ZF_MYND_1"/>
    <property type="match status" value="1"/>
</dbReference>
<dbReference type="OrthoDB" id="548071at2759"/>